<protein>
    <recommendedName>
        <fullName evidence="4">Protein kinase domain-containing protein</fullName>
    </recommendedName>
</protein>
<dbReference type="AlphaFoldDB" id="A0A433D809"/>
<evidence type="ECO:0008006" key="4">
    <source>
        <dbReference type="Google" id="ProtNLM"/>
    </source>
</evidence>
<gene>
    <name evidence="2" type="ORF">BC936DRAFT_146263</name>
</gene>
<evidence type="ECO:0000313" key="2">
    <source>
        <dbReference type="EMBL" id="RUP46992.1"/>
    </source>
</evidence>
<dbReference type="InterPro" id="IPR017441">
    <property type="entry name" value="Protein_kinase_ATP_BS"/>
</dbReference>
<dbReference type="Proteomes" id="UP000268093">
    <property type="component" value="Unassembled WGS sequence"/>
</dbReference>
<feature type="binding site" evidence="1">
    <location>
        <position position="99"/>
    </location>
    <ligand>
        <name>ATP</name>
        <dbReference type="ChEBI" id="CHEBI:30616"/>
    </ligand>
</feature>
<evidence type="ECO:0000256" key="1">
    <source>
        <dbReference type="PROSITE-ProRule" id="PRU10141"/>
    </source>
</evidence>
<organism evidence="2 3">
    <name type="scientific">Jimgerdemannia flammicorona</name>
    <dbReference type="NCBI Taxonomy" id="994334"/>
    <lineage>
        <taxon>Eukaryota</taxon>
        <taxon>Fungi</taxon>
        <taxon>Fungi incertae sedis</taxon>
        <taxon>Mucoromycota</taxon>
        <taxon>Mucoromycotina</taxon>
        <taxon>Endogonomycetes</taxon>
        <taxon>Endogonales</taxon>
        <taxon>Endogonaceae</taxon>
        <taxon>Jimgerdemannia</taxon>
    </lineage>
</organism>
<keyword evidence="3" id="KW-1185">Reference proteome</keyword>
<dbReference type="InterPro" id="IPR011009">
    <property type="entry name" value="Kinase-like_dom_sf"/>
</dbReference>
<comment type="caution">
    <text evidence="2">The sequence shown here is derived from an EMBL/GenBank/DDBJ whole genome shotgun (WGS) entry which is preliminary data.</text>
</comment>
<reference evidence="2 3" key="1">
    <citation type="journal article" date="2018" name="New Phytol.">
        <title>Phylogenomics of Endogonaceae and evolution of mycorrhizas within Mucoromycota.</title>
        <authorList>
            <person name="Chang Y."/>
            <person name="Desiro A."/>
            <person name="Na H."/>
            <person name="Sandor L."/>
            <person name="Lipzen A."/>
            <person name="Clum A."/>
            <person name="Barry K."/>
            <person name="Grigoriev I.V."/>
            <person name="Martin F.M."/>
            <person name="Stajich J.E."/>
            <person name="Smith M.E."/>
            <person name="Bonito G."/>
            <person name="Spatafora J.W."/>
        </authorList>
    </citation>
    <scope>NUCLEOTIDE SEQUENCE [LARGE SCALE GENOMIC DNA]</scope>
    <source>
        <strain evidence="2 3">GMNB39</strain>
    </source>
</reference>
<keyword evidence="1" id="KW-0067">ATP-binding</keyword>
<name>A0A433D809_9FUNG</name>
<evidence type="ECO:0000313" key="3">
    <source>
        <dbReference type="Proteomes" id="UP000268093"/>
    </source>
</evidence>
<dbReference type="SUPFAM" id="SSF56112">
    <property type="entry name" value="Protein kinase-like (PK-like)"/>
    <property type="match status" value="1"/>
</dbReference>
<dbReference type="PROSITE" id="PS00107">
    <property type="entry name" value="PROTEIN_KINASE_ATP"/>
    <property type="match status" value="1"/>
</dbReference>
<proteinExistence type="predicted"/>
<dbReference type="GO" id="GO:0005524">
    <property type="term" value="F:ATP binding"/>
    <property type="evidence" value="ECO:0007669"/>
    <property type="project" value="UniProtKB-UniRule"/>
</dbReference>
<dbReference type="OrthoDB" id="4062651at2759"/>
<accession>A0A433D809</accession>
<dbReference type="EMBL" id="RBNI01005098">
    <property type="protein sequence ID" value="RUP46992.1"/>
    <property type="molecule type" value="Genomic_DNA"/>
</dbReference>
<sequence length="120" mass="13641">MIPSTKRTSGAFVHELTKKQKEEIANQKTWYCSDEAALSLHLKKLSLDGLEPYLVWIPPGNFRNRELIGEGGFAVVEKATVDFKDFRGLKIGEKVVALKNMMYDNFPTDSLKNEIYSFPV</sequence>
<keyword evidence="1" id="KW-0547">Nucleotide-binding</keyword>